<accession>A0A5J5CX65</accession>
<name>A0A5J5CX65_9PERO</name>
<dbReference type="Proteomes" id="UP000327493">
    <property type="component" value="Chromosome 15"/>
</dbReference>
<comment type="caution">
    <text evidence="1">The sequence shown here is derived from an EMBL/GenBank/DDBJ whole genome shotgun (WGS) entry which is preliminary data.</text>
</comment>
<gene>
    <name evidence="1" type="ORF">FQN60_004428</name>
</gene>
<evidence type="ECO:0000313" key="1">
    <source>
        <dbReference type="EMBL" id="KAA8585734.1"/>
    </source>
</evidence>
<evidence type="ECO:0000313" key="2">
    <source>
        <dbReference type="Proteomes" id="UP000327493"/>
    </source>
</evidence>
<dbReference type="AlphaFoldDB" id="A0A5J5CX65"/>
<organism evidence="1 2">
    <name type="scientific">Etheostoma spectabile</name>
    <name type="common">orangethroat darter</name>
    <dbReference type="NCBI Taxonomy" id="54343"/>
    <lineage>
        <taxon>Eukaryota</taxon>
        <taxon>Metazoa</taxon>
        <taxon>Chordata</taxon>
        <taxon>Craniata</taxon>
        <taxon>Vertebrata</taxon>
        <taxon>Euteleostomi</taxon>
        <taxon>Actinopterygii</taxon>
        <taxon>Neopterygii</taxon>
        <taxon>Teleostei</taxon>
        <taxon>Neoteleostei</taxon>
        <taxon>Acanthomorphata</taxon>
        <taxon>Eupercaria</taxon>
        <taxon>Perciformes</taxon>
        <taxon>Percoidei</taxon>
        <taxon>Percidae</taxon>
        <taxon>Etheostomatinae</taxon>
        <taxon>Etheostoma</taxon>
    </lineage>
</organism>
<reference evidence="1 2" key="1">
    <citation type="submission" date="2019-08" db="EMBL/GenBank/DDBJ databases">
        <title>A chromosome-level genome assembly, high-density linkage maps, and genome scans reveal the genomic architecture of hybrid incompatibilities underlying speciation via character displacement in darters (Percidae: Etheostominae).</title>
        <authorList>
            <person name="Moran R.L."/>
            <person name="Catchen J.M."/>
            <person name="Fuller R.C."/>
        </authorList>
    </citation>
    <scope>NUCLEOTIDE SEQUENCE [LARGE SCALE GENOMIC DNA]</scope>
    <source>
        <strain evidence="1">EspeVRDwgs_2016</strain>
        <tissue evidence="1">Muscle</tissue>
    </source>
</reference>
<evidence type="ECO:0008006" key="3">
    <source>
        <dbReference type="Google" id="ProtNLM"/>
    </source>
</evidence>
<sequence>MAVYSSRLVVVETVSASNTVIADAVIQLAETRGERHEGREGMTCYYLTHGWAGLVVMVENRHPRHHLHVSCDCSDSFNVVSTRSSLKTVLVVLSQLEGNAGFSITHRLAHRKAVQASLGNWSPLKATHSPALSPETA</sequence>
<keyword evidence="2" id="KW-1185">Reference proteome</keyword>
<proteinExistence type="predicted"/>
<dbReference type="EMBL" id="VOFY01000015">
    <property type="protein sequence ID" value="KAA8585734.1"/>
    <property type="molecule type" value="Genomic_DNA"/>
</dbReference>
<protein>
    <recommendedName>
        <fullName evidence="3">Calpain catalytic domain-containing protein</fullName>
    </recommendedName>
</protein>
<feature type="non-terminal residue" evidence="1">
    <location>
        <position position="137"/>
    </location>
</feature>